<keyword evidence="2" id="KW-0677">Repeat</keyword>
<dbReference type="InterPro" id="IPR037104">
    <property type="entry name" value="Annexin_sf"/>
</dbReference>
<reference evidence="7 8" key="1">
    <citation type="journal article" date="2019" name="Nat. Plants">
        <title>Stout camphor tree genome fills gaps in understanding of flowering plant genome evolution.</title>
        <authorList>
            <person name="Chaw S.M."/>
            <person name="Liu Y.C."/>
            <person name="Wu Y.W."/>
            <person name="Wang H.Y."/>
            <person name="Lin C.I."/>
            <person name="Wu C.S."/>
            <person name="Ke H.M."/>
            <person name="Chang L.Y."/>
            <person name="Hsu C.Y."/>
            <person name="Yang H.T."/>
            <person name="Sudianto E."/>
            <person name="Hsu M.H."/>
            <person name="Wu K.P."/>
            <person name="Wang L.N."/>
            <person name="Leebens-Mack J.H."/>
            <person name="Tsai I.J."/>
        </authorList>
    </citation>
    <scope>NUCLEOTIDE SEQUENCE [LARGE SCALE GENOMIC DNA]</scope>
    <source>
        <strain evidence="8">cv. Chaw 1501</strain>
        <tissue evidence="7">Young leaves</tissue>
    </source>
</reference>
<evidence type="ECO:0000256" key="1">
    <source>
        <dbReference type="ARBA" id="ARBA00022723"/>
    </source>
</evidence>
<dbReference type="InterPro" id="IPR018502">
    <property type="entry name" value="Annexin_repeat"/>
</dbReference>
<dbReference type="GO" id="GO:0009651">
    <property type="term" value="P:response to salt stress"/>
    <property type="evidence" value="ECO:0007669"/>
    <property type="project" value="TreeGrafter"/>
</dbReference>
<proteinExistence type="predicted"/>
<feature type="binding site" evidence="6">
    <location>
        <position position="26"/>
    </location>
    <ligand>
        <name>Ca(2+)</name>
        <dbReference type="ChEBI" id="CHEBI:29108"/>
        <label>1</label>
    </ligand>
</feature>
<keyword evidence="5" id="KW-0111">Calcium/phospholipid-binding</keyword>
<keyword evidence="1 6" id="KW-0479">Metal-binding</keyword>
<evidence type="ECO:0000256" key="2">
    <source>
        <dbReference type="ARBA" id="ARBA00022737"/>
    </source>
</evidence>
<accession>A0A3S3N7T2</accession>
<evidence type="ECO:0000256" key="5">
    <source>
        <dbReference type="ARBA" id="ARBA00023302"/>
    </source>
</evidence>
<dbReference type="GO" id="GO:0009409">
    <property type="term" value="P:response to cold"/>
    <property type="evidence" value="ECO:0007669"/>
    <property type="project" value="TreeGrafter"/>
</dbReference>
<evidence type="ECO:0000313" key="8">
    <source>
        <dbReference type="Proteomes" id="UP000283530"/>
    </source>
</evidence>
<feature type="binding site" evidence="6">
    <location>
        <position position="22"/>
    </location>
    <ligand>
        <name>Ca(2+)</name>
        <dbReference type="ChEBI" id="CHEBI:29108"/>
        <label>1</label>
    </ligand>
</feature>
<feature type="binding site" evidence="6">
    <location>
        <position position="258"/>
    </location>
    <ligand>
        <name>Ca(2+)</name>
        <dbReference type="ChEBI" id="CHEBI:29108"/>
        <label>1</label>
    </ligand>
</feature>
<protein>
    <submittedName>
        <fullName evidence="7">Annexin D6-like protein</fullName>
    </submittedName>
</protein>
<evidence type="ECO:0000256" key="3">
    <source>
        <dbReference type="ARBA" id="ARBA00022837"/>
    </source>
</evidence>
<evidence type="ECO:0000256" key="4">
    <source>
        <dbReference type="ARBA" id="ARBA00023216"/>
    </source>
</evidence>
<dbReference type="PANTHER" id="PTHR10502:SF207">
    <property type="entry name" value="OS09G0368850 PROTEIN"/>
    <property type="match status" value="1"/>
</dbReference>
<dbReference type="PRINTS" id="PR00196">
    <property type="entry name" value="ANNEXIN"/>
</dbReference>
<dbReference type="Pfam" id="PF00191">
    <property type="entry name" value="Annexin"/>
    <property type="match status" value="4"/>
</dbReference>
<keyword evidence="8" id="KW-1185">Reference proteome</keyword>
<dbReference type="OrthoDB" id="37886at2759"/>
<keyword evidence="3 6" id="KW-0106">Calcium</keyword>
<evidence type="ECO:0000313" key="7">
    <source>
        <dbReference type="EMBL" id="RWR89904.1"/>
    </source>
</evidence>
<dbReference type="PANTHER" id="PTHR10502">
    <property type="entry name" value="ANNEXIN"/>
    <property type="match status" value="1"/>
</dbReference>
<dbReference type="GO" id="GO:0005737">
    <property type="term" value="C:cytoplasm"/>
    <property type="evidence" value="ECO:0007669"/>
    <property type="project" value="TreeGrafter"/>
</dbReference>
<dbReference type="InterPro" id="IPR009118">
    <property type="entry name" value="AnnexinD_plant"/>
</dbReference>
<feature type="binding site" evidence="6">
    <location>
        <position position="305"/>
    </location>
    <ligand>
        <name>Ca(2+)</name>
        <dbReference type="ChEBI" id="CHEBI:29108"/>
        <label>1</label>
    </ligand>
</feature>
<dbReference type="AlphaFoldDB" id="A0A3S3N7T2"/>
<dbReference type="EMBL" id="QPKB01000008">
    <property type="protein sequence ID" value="RWR89904.1"/>
    <property type="molecule type" value="Genomic_DNA"/>
</dbReference>
<dbReference type="SUPFAM" id="SSF47874">
    <property type="entry name" value="Annexin"/>
    <property type="match status" value="1"/>
</dbReference>
<comment type="caution">
    <text evidence="7">The sequence shown here is derived from an EMBL/GenBank/DDBJ whole genome shotgun (WGS) entry which is preliminary data.</text>
</comment>
<sequence>MATSTQHSKKYVLDCQYIYRGFSGNGATNSQKLVEILTSRNSEELRLIRQTYHALYNQDLLHLLSNCLKNNKFARAAYLRLREPHERDAEIVRGALFGGIVDVDTLTEIICTRPSTELRAVRQAFRALYNSSVEQDITLKTNGNLKELLVAVLNSSQIDGARVDMSMAMCDAKVLFEAIESGKSIDKKTIISLLSLRTTAQLNAILLCYKQLYGPEFSKSLKREKCGMFGKELCTIITCLQHPEKYFVKQLRRALKNGNIRDTLTRVIVTRSGISLKDINSAFTAKTGWSLESLVRSEFNSNDKTNGLVAEFLIALLKRC</sequence>
<dbReference type="GO" id="GO:0009408">
    <property type="term" value="P:response to heat"/>
    <property type="evidence" value="ECO:0007669"/>
    <property type="project" value="TreeGrafter"/>
</dbReference>
<dbReference type="PROSITE" id="PS51897">
    <property type="entry name" value="ANNEXIN_2"/>
    <property type="match status" value="4"/>
</dbReference>
<dbReference type="STRING" id="337451.A0A3S3N7T2"/>
<dbReference type="GO" id="GO:0005886">
    <property type="term" value="C:plasma membrane"/>
    <property type="evidence" value="ECO:0007669"/>
    <property type="project" value="TreeGrafter"/>
</dbReference>
<dbReference type="GO" id="GO:0005544">
    <property type="term" value="F:calcium-dependent phospholipid binding"/>
    <property type="evidence" value="ECO:0007669"/>
    <property type="project" value="UniProtKB-KW"/>
</dbReference>
<dbReference type="SMART" id="SM00335">
    <property type="entry name" value="ANX"/>
    <property type="match status" value="4"/>
</dbReference>
<dbReference type="PRINTS" id="PR01814">
    <property type="entry name" value="ANNEXINPLANT"/>
</dbReference>
<dbReference type="GO" id="GO:0001786">
    <property type="term" value="F:phosphatidylserine binding"/>
    <property type="evidence" value="ECO:0007669"/>
    <property type="project" value="TreeGrafter"/>
</dbReference>
<keyword evidence="4" id="KW-0041">Annexin</keyword>
<dbReference type="Gene3D" id="1.10.220.10">
    <property type="entry name" value="Annexin"/>
    <property type="match status" value="4"/>
</dbReference>
<gene>
    <name evidence="7" type="ORF">CKAN_01897600</name>
</gene>
<dbReference type="InterPro" id="IPR001464">
    <property type="entry name" value="Annexin"/>
</dbReference>
<organism evidence="7 8">
    <name type="scientific">Cinnamomum micranthum f. kanehirae</name>
    <dbReference type="NCBI Taxonomy" id="337451"/>
    <lineage>
        <taxon>Eukaryota</taxon>
        <taxon>Viridiplantae</taxon>
        <taxon>Streptophyta</taxon>
        <taxon>Embryophyta</taxon>
        <taxon>Tracheophyta</taxon>
        <taxon>Spermatophyta</taxon>
        <taxon>Magnoliopsida</taxon>
        <taxon>Magnoliidae</taxon>
        <taxon>Laurales</taxon>
        <taxon>Lauraceae</taxon>
        <taxon>Cinnamomum</taxon>
    </lineage>
</organism>
<feature type="binding site" evidence="6">
    <location>
        <position position="24"/>
    </location>
    <ligand>
        <name>Ca(2+)</name>
        <dbReference type="ChEBI" id="CHEBI:29108"/>
        <label>1</label>
    </ligand>
</feature>
<name>A0A3S3N7T2_9MAGN</name>
<dbReference type="Proteomes" id="UP000283530">
    <property type="component" value="Unassembled WGS sequence"/>
</dbReference>
<dbReference type="GO" id="GO:0005509">
    <property type="term" value="F:calcium ion binding"/>
    <property type="evidence" value="ECO:0007669"/>
    <property type="project" value="InterPro"/>
</dbReference>
<evidence type="ECO:0000256" key="6">
    <source>
        <dbReference type="PIRSR" id="PIRSR609118-1"/>
    </source>
</evidence>
<dbReference type="GO" id="GO:0009414">
    <property type="term" value="P:response to water deprivation"/>
    <property type="evidence" value="ECO:0007669"/>
    <property type="project" value="TreeGrafter"/>
</dbReference>
<feature type="binding site" evidence="6">
    <location>
        <position position="298"/>
    </location>
    <ligand>
        <name>Ca(2+)</name>
        <dbReference type="ChEBI" id="CHEBI:29108"/>
        <label>3</label>
    </ligand>
</feature>